<dbReference type="EMBL" id="UINC01044638">
    <property type="protein sequence ID" value="SVB50351.1"/>
    <property type="molecule type" value="Genomic_DNA"/>
</dbReference>
<reference evidence="1" key="1">
    <citation type="submission" date="2018-05" db="EMBL/GenBank/DDBJ databases">
        <authorList>
            <person name="Lanie J.A."/>
            <person name="Ng W.-L."/>
            <person name="Kazmierczak K.M."/>
            <person name="Andrzejewski T.M."/>
            <person name="Davidsen T.M."/>
            <person name="Wayne K.J."/>
            <person name="Tettelin H."/>
            <person name="Glass J.I."/>
            <person name="Rusch D."/>
            <person name="Podicherti R."/>
            <person name="Tsui H.-C.T."/>
            <person name="Winkler M.E."/>
        </authorList>
    </citation>
    <scope>NUCLEOTIDE SEQUENCE</scope>
</reference>
<name>A0A382EK74_9ZZZZ</name>
<organism evidence="1">
    <name type="scientific">marine metagenome</name>
    <dbReference type="NCBI Taxonomy" id="408172"/>
    <lineage>
        <taxon>unclassified sequences</taxon>
        <taxon>metagenomes</taxon>
        <taxon>ecological metagenomes</taxon>
    </lineage>
</organism>
<dbReference type="Pfam" id="PF21799">
    <property type="entry name" value="MurD-like_N"/>
    <property type="match status" value="1"/>
</dbReference>
<gene>
    <name evidence="1" type="ORF">METZ01_LOCUS203205</name>
</gene>
<proteinExistence type="predicted"/>
<evidence type="ECO:0008006" key="2">
    <source>
        <dbReference type="Google" id="ProtNLM"/>
    </source>
</evidence>
<dbReference type="SUPFAM" id="SSF51984">
    <property type="entry name" value="MurCD N-terminal domain"/>
    <property type="match status" value="1"/>
</dbReference>
<dbReference type="AlphaFoldDB" id="A0A382EK74"/>
<feature type="non-terminal residue" evidence="1">
    <location>
        <position position="88"/>
    </location>
</feature>
<protein>
    <recommendedName>
        <fullName evidence="2">UDP-glucose/GDP-mannose dehydrogenase N-terminal domain-containing protein</fullName>
    </recommendedName>
</protein>
<sequence>MLLKNKNITVVGSGCTGVATSNFLISRNASVTLVDTKPKNELEESLSTLHPKVQTLFEYSEVPLSSDLVVLSPGVNIRSSFLEVVRKR</sequence>
<accession>A0A382EK74</accession>
<dbReference type="Gene3D" id="3.40.50.720">
    <property type="entry name" value="NAD(P)-binding Rossmann-like Domain"/>
    <property type="match status" value="1"/>
</dbReference>
<evidence type="ECO:0000313" key="1">
    <source>
        <dbReference type="EMBL" id="SVB50351.1"/>
    </source>
</evidence>